<organism evidence="2 3">
    <name type="scientific">Eumeta variegata</name>
    <name type="common">Bagworm moth</name>
    <name type="synonym">Eumeta japonica</name>
    <dbReference type="NCBI Taxonomy" id="151549"/>
    <lineage>
        <taxon>Eukaryota</taxon>
        <taxon>Metazoa</taxon>
        <taxon>Ecdysozoa</taxon>
        <taxon>Arthropoda</taxon>
        <taxon>Hexapoda</taxon>
        <taxon>Insecta</taxon>
        <taxon>Pterygota</taxon>
        <taxon>Neoptera</taxon>
        <taxon>Endopterygota</taxon>
        <taxon>Lepidoptera</taxon>
        <taxon>Glossata</taxon>
        <taxon>Ditrysia</taxon>
        <taxon>Tineoidea</taxon>
        <taxon>Psychidae</taxon>
        <taxon>Oiketicinae</taxon>
        <taxon>Eumeta</taxon>
    </lineage>
</organism>
<dbReference type="InterPro" id="IPR011333">
    <property type="entry name" value="SKP1/BTB/POZ_sf"/>
</dbReference>
<dbReference type="Proteomes" id="UP000299102">
    <property type="component" value="Unassembled WGS sequence"/>
</dbReference>
<evidence type="ECO:0000259" key="1">
    <source>
        <dbReference type="SMART" id="SM00225"/>
    </source>
</evidence>
<dbReference type="InterPro" id="IPR000210">
    <property type="entry name" value="BTB/POZ_dom"/>
</dbReference>
<comment type="caution">
    <text evidence="2">The sequence shown here is derived from an EMBL/GenBank/DDBJ whole genome shotgun (WGS) entry which is preliminary data.</text>
</comment>
<protein>
    <submittedName>
        <fullName evidence="2">Modifier of mdg4</fullName>
    </submittedName>
</protein>
<evidence type="ECO:0000313" key="3">
    <source>
        <dbReference type="Proteomes" id="UP000299102"/>
    </source>
</evidence>
<evidence type="ECO:0000313" key="2">
    <source>
        <dbReference type="EMBL" id="GBP94906.1"/>
    </source>
</evidence>
<dbReference type="OrthoDB" id="6482909at2759"/>
<dbReference type="Pfam" id="PF00651">
    <property type="entry name" value="BTB"/>
    <property type="match status" value="1"/>
</dbReference>
<name>A0A4C2A2J6_EUMVA</name>
<sequence>MSEQNGELVDMTVAADGHLVRVHRLLLASNLSYNTLCSLLEYIYTGEVHVSIENIKDVLNAGKALRIKGFEDMVQADRVCERAEGLSLIIDKGLTFKTHITVICRRAASIYKQLACAAKVTWRLNRGIISTIYVTVIEPIVLYAASA</sequence>
<reference evidence="2 3" key="1">
    <citation type="journal article" date="2019" name="Commun. Biol.">
        <title>The bagworm genome reveals a unique fibroin gene that provides high tensile strength.</title>
        <authorList>
            <person name="Kono N."/>
            <person name="Nakamura H."/>
            <person name="Ohtoshi R."/>
            <person name="Tomita M."/>
            <person name="Numata K."/>
            <person name="Arakawa K."/>
        </authorList>
    </citation>
    <scope>NUCLEOTIDE SEQUENCE [LARGE SCALE GENOMIC DNA]</scope>
</reference>
<dbReference type="EMBL" id="BGZK01002559">
    <property type="protein sequence ID" value="GBP94906.1"/>
    <property type="molecule type" value="Genomic_DNA"/>
</dbReference>
<dbReference type="AlphaFoldDB" id="A0A4C2A2J6"/>
<dbReference type="SMART" id="SM00225">
    <property type="entry name" value="BTB"/>
    <property type="match status" value="1"/>
</dbReference>
<dbReference type="SUPFAM" id="SSF54695">
    <property type="entry name" value="POZ domain"/>
    <property type="match status" value="1"/>
</dbReference>
<accession>A0A4C2A2J6</accession>
<keyword evidence="3" id="KW-1185">Reference proteome</keyword>
<proteinExistence type="predicted"/>
<dbReference type="Gene3D" id="3.30.710.10">
    <property type="entry name" value="Potassium Channel Kv1.1, Chain A"/>
    <property type="match status" value="1"/>
</dbReference>
<feature type="domain" description="BTB" evidence="1">
    <location>
        <begin position="9"/>
        <end position="82"/>
    </location>
</feature>
<gene>
    <name evidence="2" type="primary">mod(mdg4)</name>
    <name evidence="2" type="ORF">EVAR_69547_1</name>
</gene>